<evidence type="ECO:0000256" key="3">
    <source>
        <dbReference type="ARBA" id="ARBA00022679"/>
    </source>
</evidence>
<dbReference type="PANTHER" id="PTHR24353:SF153">
    <property type="entry name" value="CAMP-DEPENDENT PROTEIN KINASE CATALYTIC SUBUNIT 1"/>
    <property type="match status" value="1"/>
</dbReference>
<feature type="compositionally biased region" description="Polar residues" evidence="10">
    <location>
        <begin position="1"/>
        <end position="11"/>
    </location>
</feature>
<comment type="caution">
    <text evidence="13">The sequence shown here is derived from an EMBL/GenBank/DDBJ whole genome shotgun (WGS) entry which is preliminary data.</text>
</comment>
<dbReference type="GO" id="GO:0005634">
    <property type="term" value="C:nucleus"/>
    <property type="evidence" value="ECO:0007669"/>
    <property type="project" value="TreeGrafter"/>
</dbReference>
<evidence type="ECO:0000256" key="1">
    <source>
        <dbReference type="ARBA" id="ARBA00012444"/>
    </source>
</evidence>
<dbReference type="InterPro" id="IPR011009">
    <property type="entry name" value="Kinase-like_dom_sf"/>
</dbReference>
<accession>A0A9N9DLF5</accession>
<dbReference type="GO" id="GO:0004691">
    <property type="term" value="F:cAMP-dependent protein kinase activity"/>
    <property type="evidence" value="ECO:0007669"/>
    <property type="project" value="UniProtKB-EC"/>
</dbReference>
<dbReference type="InterPro" id="IPR000719">
    <property type="entry name" value="Prot_kinase_dom"/>
</dbReference>
<dbReference type="PROSITE" id="PS50011">
    <property type="entry name" value="PROTEIN_KINASE_DOM"/>
    <property type="match status" value="1"/>
</dbReference>
<dbReference type="PROSITE" id="PS00108">
    <property type="entry name" value="PROTEIN_KINASE_ST"/>
    <property type="match status" value="1"/>
</dbReference>
<dbReference type="GO" id="GO:0005524">
    <property type="term" value="F:ATP binding"/>
    <property type="evidence" value="ECO:0007669"/>
    <property type="project" value="UniProtKB-UniRule"/>
</dbReference>
<dbReference type="EC" id="2.7.11.11" evidence="1"/>
<dbReference type="GO" id="GO:0005952">
    <property type="term" value="C:cAMP-dependent protein kinase complex"/>
    <property type="evidence" value="ECO:0007669"/>
    <property type="project" value="TreeGrafter"/>
</dbReference>
<dbReference type="CDD" id="cd05580">
    <property type="entry name" value="STKc_PKA_like"/>
    <property type="match status" value="1"/>
</dbReference>
<feature type="domain" description="AGC-kinase C-terminal" evidence="12">
    <location>
        <begin position="452"/>
        <end position="506"/>
    </location>
</feature>
<evidence type="ECO:0000256" key="6">
    <source>
        <dbReference type="ARBA" id="ARBA00022840"/>
    </source>
</evidence>
<dbReference type="SUPFAM" id="SSF56112">
    <property type="entry name" value="Protein kinase-like (PK-like)"/>
    <property type="match status" value="1"/>
</dbReference>
<evidence type="ECO:0000256" key="5">
    <source>
        <dbReference type="ARBA" id="ARBA00022777"/>
    </source>
</evidence>
<feature type="region of interest" description="Disordered" evidence="10">
    <location>
        <begin position="72"/>
        <end position="115"/>
    </location>
</feature>
<feature type="region of interest" description="Disordered" evidence="10">
    <location>
        <begin position="1"/>
        <end position="39"/>
    </location>
</feature>
<reference evidence="13" key="1">
    <citation type="submission" date="2021-06" db="EMBL/GenBank/DDBJ databases">
        <authorList>
            <person name="Kallberg Y."/>
            <person name="Tangrot J."/>
            <person name="Rosling A."/>
        </authorList>
    </citation>
    <scope>NUCLEOTIDE SEQUENCE</scope>
    <source>
        <strain evidence="13">FL966</strain>
    </source>
</reference>
<dbReference type="Gene3D" id="3.30.200.20">
    <property type="entry name" value="Phosphorylase Kinase, domain 1"/>
    <property type="match status" value="1"/>
</dbReference>
<organism evidence="13 14">
    <name type="scientific">Cetraspora pellucida</name>
    <dbReference type="NCBI Taxonomy" id="1433469"/>
    <lineage>
        <taxon>Eukaryota</taxon>
        <taxon>Fungi</taxon>
        <taxon>Fungi incertae sedis</taxon>
        <taxon>Mucoromycota</taxon>
        <taxon>Glomeromycotina</taxon>
        <taxon>Glomeromycetes</taxon>
        <taxon>Diversisporales</taxon>
        <taxon>Gigasporaceae</taxon>
        <taxon>Cetraspora</taxon>
    </lineage>
</organism>
<comment type="catalytic activity">
    <reaction evidence="7">
        <text>L-threonyl-[protein] + ATP = O-phospho-L-threonyl-[protein] + ADP + H(+)</text>
        <dbReference type="Rhea" id="RHEA:46608"/>
        <dbReference type="Rhea" id="RHEA-COMP:11060"/>
        <dbReference type="Rhea" id="RHEA-COMP:11605"/>
        <dbReference type="ChEBI" id="CHEBI:15378"/>
        <dbReference type="ChEBI" id="CHEBI:30013"/>
        <dbReference type="ChEBI" id="CHEBI:30616"/>
        <dbReference type="ChEBI" id="CHEBI:61977"/>
        <dbReference type="ChEBI" id="CHEBI:456216"/>
        <dbReference type="EC" id="2.7.11.11"/>
    </reaction>
</comment>
<protein>
    <recommendedName>
        <fullName evidence="1">cAMP-dependent protein kinase</fullName>
        <ecNumber evidence="1">2.7.11.11</ecNumber>
    </recommendedName>
</protein>
<dbReference type="InterPro" id="IPR000961">
    <property type="entry name" value="AGC-kinase_C"/>
</dbReference>
<dbReference type="InterPro" id="IPR008271">
    <property type="entry name" value="Ser/Thr_kinase_AS"/>
</dbReference>
<gene>
    <name evidence="13" type="ORF">CPELLU_LOCUS9050</name>
</gene>
<evidence type="ECO:0000259" key="12">
    <source>
        <dbReference type="PROSITE" id="PS51285"/>
    </source>
</evidence>
<evidence type="ECO:0000256" key="9">
    <source>
        <dbReference type="PROSITE-ProRule" id="PRU10141"/>
    </source>
</evidence>
<dbReference type="PROSITE" id="PS00107">
    <property type="entry name" value="PROTEIN_KINASE_ATP"/>
    <property type="match status" value="1"/>
</dbReference>
<keyword evidence="3" id="KW-0808">Transferase</keyword>
<keyword evidence="5" id="KW-0418">Kinase</keyword>
<keyword evidence="4 9" id="KW-0547">Nucleotide-binding</keyword>
<keyword evidence="6 9" id="KW-0067">ATP-binding</keyword>
<feature type="domain" description="Protein kinase" evidence="11">
    <location>
        <begin position="197"/>
        <end position="451"/>
    </location>
</feature>
<evidence type="ECO:0000313" key="14">
    <source>
        <dbReference type="Proteomes" id="UP000789759"/>
    </source>
</evidence>
<sequence length="506" mass="57535">MLNHHNSLASNDTKKNHEQNSITTLPPLVLTSVPKKSKQISHTLETRITRIKNINNKIVSNYLSHTHSTHPFTFSSPVSSTNATTSSRLTSPQQNNNTSQLPSPPSSYSSYSKQQSFFEQLTKATTLHPYATSKTMQRSSRGGHSHQLSNGSVTSNSSDHHSRNNSANGGDLLPQHQRTNSNQGGPSPDSKFLLSDFTICRTLGTGSFGRVHLVQSKYNNKFYAMKVLKKSEVVRLKQVEHTNNEKHILEQVQHPFLVNLWGTFQDSCNLYMVMDYVVGGELFSILRKTQRFPDHVAKFYAAEVILAFEYLHSKDIIYRDLKPENLLLDRNGHIKITDFGFAKYVPDITWTLCGTPDYLAPEIIQSKGYGKAVDWYSLGVLIFEMLAGYPPFYDEDHMRLYEKILAGRIKYPSFFDPDAKDLLKRLLTSDLTKRYGNLKGGSKDIKGHVWFKGVDWDRLIRREIQAPYVPCVNGEGDASNFDVYPEEREPYGKPCNDCYRDKFPSF</sequence>
<dbReference type="InterPro" id="IPR017441">
    <property type="entry name" value="Protein_kinase_ATP_BS"/>
</dbReference>
<keyword evidence="14" id="KW-1185">Reference proteome</keyword>
<feature type="compositionally biased region" description="Low complexity" evidence="10">
    <location>
        <begin position="106"/>
        <end position="115"/>
    </location>
</feature>
<dbReference type="SMART" id="SM00133">
    <property type="entry name" value="S_TK_X"/>
    <property type="match status" value="1"/>
</dbReference>
<dbReference type="FunFam" id="3.30.200.20:FF:000005">
    <property type="entry name" value="cAMP-dependent protein kinase catalytic subunit"/>
    <property type="match status" value="1"/>
</dbReference>
<dbReference type="Gene3D" id="1.10.510.10">
    <property type="entry name" value="Transferase(Phosphotransferase) domain 1"/>
    <property type="match status" value="1"/>
</dbReference>
<comment type="catalytic activity">
    <reaction evidence="8">
        <text>L-seryl-[protein] + ATP = O-phospho-L-seryl-[protein] + ADP + H(+)</text>
        <dbReference type="Rhea" id="RHEA:17989"/>
        <dbReference type="Rhea" id="RHEA-COMP:9863"/>
        <dbReference type="Rhea" id="RHEA-COMP:11604"/>
        <dbReference type="ChEBI" id="CHEBI:15378"/>
        <dbReference type="ChEBI" id="CHEBI:29999"/>
        <dbReference type="ChEBI" id="CHEBI:30616"/>
        <dbReference type="ChEBI" id="CHEBI:83421"/>
        <dbReference type="ChEBI" id="CHEBI:456216"/>
        <dbReference type="EC" id="2.7.11.11"/>
    </reaction>
</comment>
<dbReference type="Proteomes" id="UP000789759">
    <property type="component" value="Unassembled WGS sequence"/>
</dbReference>
<feature type="compositionally biased region" description="Polar residues" evidence="10">
    <location>
        <begin position="176"/>
        <end position="185"/>
    </location>
</feature>
<dbReference type="GO" id="GO:0005829">
    <property type="term" value="C:cytosol"/>
    <property type="evidence" value="ECO:0007669"/>
    <property type="project" value="TreeGrafter"/>
</dbReference>
<evidence type="ECO:0000313" key="13">
    <source>
        <dbReference type="EMBL" id="CAG8645087.1"/>
    </source>
</evidence>
<evidence type="ECO:0000256" key="4">
    <source>
        <dbReference type="ARBA" id="ARBA00022741"/>
    </source>
</evidence>
<dbReference type="SMART" id="SM00220">
    <property type="entry name" value="S_TKc"/>
    <property type="match status" value="1"/>
</dbReference>
<evidence type="ECO:0000256" key="8">
    <source>
        <dbReference type="ARBA" id="ARBA00047454"/>
    </source>
</evidence>
<proteinExistence type="predicted"/>
<evidence type="ECO:0000259" key="11">
    <source>
        <dbReference type="PROSITE" id="PS50011"/>
    </source>
</evidence>
<dbReference type="OrthoDB" id="63267at2759"/>
<feature type="region of interest" description="Disordered" evidence="10">
    <location>
        <begin position="128"/>
        <end position="188"/>
    </location>
</feature>
<evidence type="ECO:0000256" key="10">
    <source>
        <dbReference type="SAM" id="MobiDB-lite"/>
    </source>
</evidence>
<feature type="compositionally biased region" description="Polar residues" evidence="10">
    <location>
        <begin position="132"/>
        <end position="154"/>
    </location>
</feature>
<evidence type="ECO:0000256" key="7">
    <source>
        <dbReference type="ARBA" id="ARBA00047292"/>
    </source>
</evidence>
<dbReference type="FunFam" id="1.10.510.10:FF:000005">
    <property type="entry name" value="cAMP-dependent protein kinase catalytic subunit alpha"/>
    <property type="match status" value="1"/>
</dbReference>
<dbReference type="AlphaFoldDB" id="A0A9N9DLF5"/>
<dbReference type="PROSITE" id="PS51285">
    <property type="entry name" value="AGC_KINASE_CTER"/>
    <property type="match status" value="1"/>
</dbReference>
<dbReference type="PANTHER" id="PTHR24353">
    <property type="entry name" value="CYCLIC NUCLEOTIDE-DEPENDENT PROTEIN KINASE"/>
    <property type="match status" value="1"/>
</dbReference>
<evidence type="ECO:0000256" key="2">
    <source>
        <dbReference type="ARBA" id="ARBA00022527"/>
    </source>
</evidence>
<dbReference type="Pfam" id="PF00069">
    <property type="entry name" value="Pkinase"/>
    <property type="match status" value="1"/>
</dbReference>
<feature type="binding site" evidence="9">
    <location>
        <position position="226"/>
    </location>
    <ligand>
        <name>ATP</name>
        <dbReference type="ChEBI" id="CHEBI:30616"/>
    </ligand>
</feature>
<keyword evidence="2" id="KW-0723">Serine/threonine-protein kinase</keyword>
<name>A0A9N9DLF5_9GLOM</name>
<dbReference type="EMBL" id="CAJVQA010006704">
    <property type="protein sequence ID" value="CAG8645087.1"/>
    <property type="molecule type" value="Genomic_DNA"/>
</dbReference>
<feature type="compositionally biased region" description="Polar residues" evidence="10">
    <location>
        <begin position="72"/>
        <end position="98"/>
    </location>
</feature>